<evidence type="ECO:0000256" key="1">
    <source>
        <dbReference type="SAM" id="Phobius"/>
    </source>
</evidence>
<sequence>MNSQVAFMKLLGAVVFSLGLIMDTCDWMIWFGLTFSTIIGMAEASNYRFYYRNSKALWPLQLRPVCGSKPVGAACSHSSEVMQKIRTCQHQMVTTDASGIKV</sequence>
<evidence type="ECO:0000313" key="3">
    <source>
        <dbReference type="Proteomes" id="UP001283361"/>
    </source>
</evidence>
<name>A0AAE1DYV6_9GAST</name>
<accession>A0AAE1DYV6</accession>
<dbReference type="EMBL" id="JAWDGP010001951">
    <property type="protein sequence ID" value="KAK3786628.1"/>
    <property type="molecule type" value="Genomic_DNA"/>
</dbReference>
<organism evidence="2 3">
    <name type="scientific">Elysia crispata</name>
    <name type="common">lettuce slug</name>
    <dbReference type="NCBI Taxonomy" id="231223"/>
    <lineage>
        <taxon>Eukaryota</taxon>
        <taxon>Metazoa</taxon>
        <taxon>Spiralia</taxon>
        <taxon>Lophotrochozoa</taxon>
        <taxon>Mollusca</taxon>
        <taxon>Gastropoda</taxon>
        <taxon>Heterobranchia</taxon>
        <taxon>Euthyneura</taxon>
        <taxon>Panpulmonata</taxon>
        <taxon>Sacoglossa</taxon>
        <taxon>Placobranchoidea</taxon>
        <taxon>Plakobranchidae</taxon>
        <taxon>Elysia</taxon>
    </lineage>
</organism>
<dbReference type="AlphaFoldDB" id="A0AAE1DYV6"/>
<feature type="transmembrane region" description="Helical" evidence="1">
    <location>
        <begin position="5"/>
        <end position="22"/>
    </location>
</feature>
<reference evidence="2" key="1">
    <citation type="journal article" date="2023" name="G3 (Bethesda)">
        <title>A reference genome for the long-term kleptoplast-retaining sea slug Elysia crispata morphotype clarki.</title>
        <authorList>
            <person name="Eastman K.E."/>
            <person name="Pendleton A.L."/>
            <person name="Shaikh M.A."/>
            <person name="Suttiyut T."/>
            <person name="Ogas R."/>
            <person name="Tomko P."/>
            <person name="Gavelis G."/>
            <person name="Widhalm J.R."/>
            <person name="Wisecaver J.H."/>
        </authorList>
    </citation>
    <scope>NUCLEOTIDE SEQUENCE</scope>
    <source>
        <strain evidence="2">ECLA1</strain>
    </source>
</reference>
<protein>
    <submittedName>
        <fullName evidence="2">Uncharacterized protein</fullName>
    </submittedName>
</protein>
<keyword evidence="1" id="KW-1133">Transmembrane helix</keyword>
<keyword evidence="1" id="KW-0472">Membrane</keyword>
<keyword evidence="3" id="KW-1185">Reference proteome</keyword>
<dbReference type="Proteomes" id="UP001283361">
    <property type="component" value="Unassembled WGS sequence"/>
</dbReference>
<gene>
    <name evidence="2" type="ORF">RRG08_027586</name>
</gene>
<keyword evidence="1" id="KW-0812">Transmembrane</keyword>
<evidence type="ECO:0000313" key="2">
    <source>
        <dbReference type="EMBL" id="KAK3786628.1"/>
    </source>
</evidence>
<feature type="transmembrane region" description="Helical" evidence="1">
    <location>
        <begin position="28"/>
        <end position="47"/>
    </location>
</feature>
<comment type="caution">
    <text evidence="2">The sequence shown here is derived from an EMBL/GenBank/DDBJ whole genome shotgun (WGS) entry which is preliminary data.</text>
</comment>
<proteinExistence type="predicted"/>